<gene>
    <name evidence="1" type="ORF">E1161_22820</name>
</gene>
<organism evidence="1 2">
    <name type="scientific">Saccharopolyspora aridisoli</name>
    <dbReference type="NCBI Taxonomy" id="2530385"/>
    <lineage>
        <taxon>Bacteria</taxon>
        <taxon>Bacillati</taxon>
        <taxon>Actinomycetota</taxon>
        <taxon>Actinomycetes</taxon>
        <taxon>Pseudonocardiales</taxon>
        <taxon>Pseudonocardiaceae</taxon>
        <taxon>Saccharopolyspora</taxon>
    </lineage>
</organism>
<dbReference type="EMBL" id="SMKV01000038">
    <property type="protein sequence ID" value="TDC88896.1"/>
    <property type="molecule type" value="Genomic_DNA"/>
</dbReference>
<sequence>MVWPVPLVSQVGLETLLREIDKLTAVRQLGLPGGLFADASEKFVDAWRARAMRSYPSNLRAVRSPRHSAETAVALGWHTAMRKVSGRA</sequence>
<proteinExistence type="predicted"/>
<comment type="caution">
    <text evidence="1">The sequence shown here is derived from an EMBL/GenBank/DDBJ whole genome shotgun (WGS) entry which is preliminary data.</text>
</comment>
<dbReference type="Proteomes" id="UP000294744">
    <property type="component" value="Unassembled WGS sequence"/>
</dbReference>
<accession>A0A4R4UFW1</accession>
<name>A0A4R4UFW1_9PSEU</name>
<reference evidence="1 2" key="1">
    <citation type="submission" date="2019-03" db="EMBL/GenBank/DDBJ databases">
        <title>Draft genome sequences of novel Actinobacteria.</title>
        <authorList>
            <person name="Sahin N."/>
            <person name="Ay H."/>
            <person name="Saygin H."/>
        </authorList>
    </citation>
    <scope>NUCLEOTIDE SEQUENCE [LARGE SCALE GENOMIC DNA]</scope>
    <source>
        <strain evidence="1 2">16K404</strain>
    </source>
</reference>
<protein>
    <submittedName>
        <fullName evidence="1">Uncharacterized protein</fullName>
    </submittedName>
</protein>
<evidence type="ECO:0000313" key="1">
    <source>
        <dbReference type="EMBL" id="TDC88896.1"/>
    </source>
</evidence>
<dbReference type="AlphaFoldDB" id="A0A4R4UFW1"/>
<keyword evidence="2" id="KW-1185">Reference proteome</keyword>
<evidence type="ECO:0000313" key="2">
    <source>
        <dbReference type="Proteomes" id="UP000294744"/>
    </source>
</evidence>
<dbReference type="OrthoDB" id="3698941at2"/>